<protein>
    <submittedName>
        <fullName evidence="7">Response regulator</fullName>
    </submittedName>
</protein>
<feature type="domain" description="Response regulatory" evidence="6">
    <location>
        <begin position="4"/>
        <end position="117"/>
    </location>
</feature>
<reference evidence="7 8" key="1">
    <citation type="submission" date="2019-05" db="EMBL/GenBank/DDBJ databases">
        <authorList>
            <person name="Narsing Rao M.P."/>
            <person name="Li W.J."/>
        </authorList>
    </citation>
    <scope>NUCLEOTIDE SEQUENCE [LARGE SCALE GENOMIC DNA]</scope>
    <source>
        <strain evidence="7 8">SYSU_K30003</strain>
    </source>
</reference>
<evidence type="ECO:0000256" key="4">
    <source>
        <dbReference type="ARBA" id="ARBA00023163"/>
    </source>
</evidence>
<dbReference type="GO" id="GO:0006355">
    <property type="term" value="P:regulation of DNA-templated transcription"/>
    <property type="evidence" value="ECO:0007669"/>
    <property type="project" value="InterPro"/>
</dbReference>
<dbReference type="SMART" id="SM00448">
    <property type="entry name" value="REC"/>
    <property type="match status" value="1"/>
</dbReference>
<keyword evidence="2" id="KW-0805">Transcription regulation</keyword>
<dbReference type="Gene3D" id="1.10.10.10">
    <property type="entry name" value="Winged helix-like DNA-binding domain superfamily/Winged helix DNA-binding domain"/>
    <property type="match status" value="1"/>
</dbReference>
<evidence type="ECO:0000256" key="2">
    <source>
        <dbReference type="ARBA" id="ARBA00023015"/>
    </source>
</evidence>
<dbReference type="Proteomes" id="UP000309676">
    <property type="component" value="Unassembled WGS sequence"/>
</dbReference>
<keyword evidence="5" id="KW-0597">Phosphoprotein</keyword>
<dbReference type="InterPro" id="IPR005158">
    <property type="entry name" value="BTAD"/>
</dbReference>
<sequence length="380" mass="43446">MNMRAIILDDEPLSLAGMERMLRRQGVDVLGAFSDPREALLQAESLAADVAFVDIEMPGMNGIVAAERLLARLPDVQIVFVTAYDQYAVNAFELNATDYLLKPVQTKRLETTLARLASRMPRPSGADETEEKRAAPALRCFLRLSAGASEGEERALEIPWRTTKAKEVFSYLLHMRDRAVSKDALLDLMWPEMDLLKAQTHLHTTVYQIRQTVKGLSLPIKLSFVDGGYRLELHGVAVDVDLWERKLADLVDKDPLPIEELQRWMALYRGDYFEQEGYLWAEQERERLRMKWLESALRFAGELGGRSWSSVAYSLLTDVIARFPSVQESYSLLMRMFHRQGQAQEVRRTYAQMREALREEAGEEPEAGIAAWYEEHYGRA</sequence>
<dbReference type="OrthoDB" id="3190595at2"/>
<accession>A0A5R9G8L9</accession>
<dbReference type="Pfam" id="PF03704">
    <property type="entry name" value="BTAD"/>
    <property type="match status" value="1"/>
</dbReference>
<dbReference type="InterPro" id="IPR051677">
    <property type="entry name" value="AfsR-DnrI-RedD_regulator"/>
</dbReference>
<dbReference type="GO" id="GO:0000160">
    <property type="term" value="P:phosphorelay signal transduction system"/>
    <property type="evidence" value="ECO:0007669"/>
    <property type="project" value="UniProtKB-KW"/>
</dbReference>
<dbReference type="Pfam" id="PF00072">
    <property type="entry name" value="Response_reg"/>
    <property type="match status" value="1"/>
</dbReference>
<name>A0A5R9G8L9_9BACL</name>
<proteinExistence type="predicted"/>
<dbReference type="PANTHER" id="PTHR35807:SF2">
    <property type="entry name" value="TRANSCRIPTIONAL ACTIVATOR DOMAIN"/>
    <property type="match status" value="1"/>
</dbReference>
<organism evidence="7 8">
    <name type="scientific">Paenibacillus antri</name>
    <dbReference type="NCBI Taxonomy" id="2582848"/>
    <lineage>
        <taxon>Bacteria</taxon>
        <taxon>Bacillati</taxon>
        <taxon>Bacillota</taxon>
        <taxon>Bacilli</taxon>
        <taxon>Bacillales</taxon>
        <taxon>Paenibacillaceae</taxon>
        <taxon>Paenibacillus</taxon>
    </lineage>
</organism>
<dbReference type="PROSITE" id="PS50110">
    <property type="entry name" value="RESPONSE_REGULATORY"/>
    <property type="match status" value="1"/>
</dbReference>
<dbReference type="PANTHER" id="PTHR35807">
    <property type="entry name" value="TRANSCRIPTIONAL REGULATOR REDD-RELATED"/>
    <property type="match status" value="1"/>
</dbReference>
<feature type="modified residue" description="4-aspartylphosphate" evidence="5">
    <location>
        <position position="54"/>
    </location>
</feature>
<dbReference type="InterPro" id="IPR011990">
    <property type="entry name" value="TPR-like_helical_dom_sf"/>
</dbReference>
<keyword evidence="1" id="KW-0902">Two-component regulatory system</keyword>
<evidence type="ECO:0000259" key="6">
    <source>
        <dbReference type="PROSITE" id="PS50110"/>
    </source>
</evidence>
<dbReference type="RefSeq" id="WP_138196891.1">
    <property type="nucleotide sequence ID" value="NZ_VCIW01000019.1"/>
</dbReference>
<dbReference type="EMBL" id="VCIW01000019">
    <property type="protein sequence ID" value="TLS49738.1"/>
    <property type="molecule type" value="Genomic_DNA"/>
</dbReference>
<dbReference type="SMART" id="SM01043">
    <property type="entry name" value="BTAD"/>
    <property type="match status" value="1"/>
</dbReference>
<evidence type="ECO:0000256" key="3">
    <source>
        <dbReference type="ARBA" id="ARBA00023125"/>
    </source>
</evidence>
<gene>
    <name evidence="7" type="ORF">FE782_24020</name>
</gene>
<dbReference type="GO" id="GO:0003677">
    <property type="term" value="F:DNA binding"/>
    <property type="evidence" value="ECO:0007669"/>
    <property type="project" value="UniProtKB-KW"/>
</dbReference>
<dbReference type="InterPro" id="IPR001789">
    <property type="entry name" value="Sig_transdc_resp-reg_receiver"/>
</dbReference>
<keyword evidence="4" id="KW-0804">Transcription</keyword>
<evidence type="ECO:0000313" key="8">
    <source>
        <dbReference type="Proteomes" id="UP000309676"/>
    </source>
</evidence>
<dbReference type="Gene3D" id="3.40.50.2300">
    <property type="match status" value="1"/>
</dbReference>
<dbReference type="InterPro" id="IPR011006">
    <property type="entry name" value="CheY-like_superfamily"/>
</dbReference>
<evidence type="ECO:0000256" key="1">
    <source>
        <dbReference type="ARBA" id="ARBA00023012"/>
    </source>
</evidence>
<dbReference type="SUPFAM" id="SSF46894">
    <property type="entry name" value="C-terminal effector domain of the bipartite response regulators"/>
    <property type="match status" value="1"/>
</dbReference>
<dbReference type="Gene3D" id="1.25.40.10">
    <property type="entry name" value="Tetratricopeptide repeat domain"/>
    <property type="match status" value="1"/>
</dbReference>
<dbReference type="InterPro" id="IPR036388">
    <property type="entry name" value="WH-like_DNA-bd_sf"/>
</dbReference>
<evidence type="ECO:0000313" key="7">
    <source>
        <dbReference type="EMBL" id="TLS49738.1"/>
    </source>
</evidence>
<dbReference type="SUPFAM" id="SSF48452">
    <property type="entry name" value="TPR-like"/>
    <property type="match status" value="1"/>
</dbReference>
<dbReference type="SUPFAM" id="SSF52172">
    <property type="entry name" value="CheY-like"/>
    <property type="match status" value="1"/>
</dbReference>
<dbReference type="AlphaFoldDB" id="A0A5R9G8L9"/>
<evidence type="ECO:0000256" key="5">
    <source>
        <dbReference type="PROSITE-ProRule" id="PRU00169"/>
    </source>
</evidence>
<dbReference type="InterPro" id="IPR016032">
    <property type="entry name" value="Sig_transdc_resp-reg_C-effctor"/>
</dbReference>
<keyword evidence="3" id="KW-0238">DNA-binding</keyword>
<keyword evidence="8" id="KW-1185">Reference proteome</keyword>
<comment type="caution">
    <text evidence="7">The sequence shown here is derived from an EMBL/GenBank/DDBJ whole genome shotgun (WGS) entry which is preliminary data.</text>
</comment>